<evidence type="ECO:0000256" key="2">
    <source>
        <dbReference type="ARBA" id="ARBA00005892"/>
    </source>
</evidence>
<proteinExistence type="inferred from homology"/>
<feature type="region of interest" description="Disordered" evidence="5">
    <location>
        <begin position="761"/>
        <end position="788"/>
    </location>
</feature>
<keyword evidence="4" id="KW-0539">Nucleus</keyword>
<organism evidence="6 7">
    <name type="scientific">Candida viswanathii</name>
    <dbReference type="NCBI Taxonomy" id="5486"/>
    <lineage>
        <taxon>Eukaryota</taxon>
        <taxon>Fungi</taxon>
        <taxon>Dikarya</taxon>
        <taxon>Ascomycota</taxon>
        <taxon>Saccharomycotina</taxon>
        <taxon>Pichiomycetes</taxon>
        <taxon>Debaryomycetaceae</taxon>
        <taxon>Candida/Lodderomyces clade</taxon>
        <taxon>Candida</taxon>
    </lineage>
</organism>
<gene>
    <name evidence="6" type="ORF">Cantr_08784</name>
</gene>
<comment type="similarity">
    <text evidence="2">Belongs to the NUP186/NUP192/NUP205 family.</text>
</comment>
<dbReference type="Pfam" id="PF11894">
    <property type="entry name" value="Nup192"/>
    <property type="match status" value="1"/>
</dbReference>
<dbReference type="AlphaFoldDB" id="A0A367YBI4"/>
<dbReference type="GO" id="GO:0017056">
    <property type="term" value="F:structural constituent of nuclear pore"/>
    <property type="evidence" value="ECO:0007669"/>
    <property type="project" value="TreeGrafter"/>
</dbReference>
<dbReference type="PANTHER" id="PTHR31344">
    <property type="entry name" value="NUCLEAR PORE COMPLEX PROTEIN NUP205"/>
    <property type="match status" value="1"/>
</dbReference>
<evidence type="ECO:0000313" key="6">
    <source>
        <dbReference type="EMBL" id="RCK62371.1"/>
    </source>
</evidence>
<reference evidence="6 7" key="1">
    <citation type="submission" date="2018-06" db="EMBL/GenBank/DDBJ databases">
        <title>Whole genome sequencing of Candida tropicalis (genome annotated by CSBL at Korea University).</title>
        <authorList>
            <person name="Ahn J."/>
        </authorList>
    </citation>
    <scope>NUCLEOTIDE SEQUENCE [LARGE SCALE GENOMIC DNA]</scope>
    <source>
        <strain evidence="6 7">ATCC 20962</strain>
    </source>
</reference>
<evidence type="ECO:0000256" key="3">
    <source>
        <dbReference type="ARBA" id="ARBA00022448"/>
    </source>
</evidence>
<evidence type="ECO:0000313" key="7">
    <source>
        <dbReference type="Proteomes" id="UP000253472"/>
    </source>
</evidence>
<evidence type="ECO:0000256" key="4">
    <source>
        <dbReference type="ARBA" id="ARBA00023242"/>
    </source>
</evidence>
<feature type="compositionally biased region" description="Polar residues" evidence="5">
    <location>
        <begin position="767"/>
        <end position="788"/>
    </location>
</feature>
<evidence type="ECO:0000256" key="5">
    <source>
        <dbReference type="SAM" id="MobiDB-lite"/>
    </source>
</evidence>
<dbReference type="InterPro" id="IPR021827">
    <property type="entry name" value="Nup186/Nup192/Nup205"/>
</dbReference>
<dbReference type="STRING" id="5486.A0A367YBI4"/>
<keyword evidence="7" id="KW-1185">Reference proteome</keyword>
<sequence>MSGAFNWSLEAFGDIYNTLKFEEDIDLDTIDFSGIKNDLVHILTTPTPLEESRQKLGDGSKPVALPNGDEVELNQAFLEVTTLLSNEFDLDQLNAAELLYYAGDISYKKGTSIADSARLSYYLRANYILNILGYFISKQRLDVIVTDNNALFDNILKSFEKIYKLISALNDMIDKQKVTSDINSLAFINCINYSRGQLFSAHELLGLVLFGLVDNYFNQFGSLDNYKKVLALILKNISDEDILIVRFLPSTLQLFKLVLDKKDDATVDQFYKYITSTVSQDYNSNIGATAKDDIDLSKAKLSGFEVLTSFVFLTEFIPWCKELGSRTAKYDFKEGILKYMEWLISYGVMERLLSYCSETANLKTKQAYDWSNMYDFRALLQKNFPQLTPSKFVYPGSQELLNAMRPGFENIPKLVDVSFLALDPTLNETLISPFFQSFFSLFICNAAVVLSSLRDSEEDFVLSSMTSRRKKKKRNKMPEKGYWKSLLCLHYNNRPELCELFWSDELVTNDIIGFIAWGLSNNTSPLITATFCILLGSLASAGSDAAARIWEVLVHNNNTTMKKNDYSKISIDSLYDSLKYYVDALNENFEQDLSDQLKLNQKKQDFLFSANTSQKEAEESGENRIVIELAEDSVVFISGFLQLLSSIVKNLSTDYERSKEIKSAAYTIFSPIIKGFLKFDNLINGSKYLQVDINSHSTNNPKFVDLPNIFVSDDSRIILTNLILNLLGDFVSSDSDPFIRYEIWRLVDRWMYQGLHDLPEDQKNDTFKQSSEGSTPARGTSHSCNHSQ</sequence>
<accession>A0A367YBI4</accession>
<protein>
    <submittedName>
        <fullName evidence="6">Uncharacterized protein</fullName>
    </submittedName>
</protein>
<dbReference type="GO" id="GO:0044611">
    <property type="term" value="C:nuclear pore inner ring"/>
    <property type="evidence" value="ECO:0007669"/>
    <property type="project" value="TreeGrafter"/>
</dbReference>
<comment type="caution">
    <text evidence="6">The sequence shown here is derived from an EMBL/GenBank/DDBJ whole genome shotgun (WGS) entry which is preliminary data.</text>
</comment>
<dbReference type="Proteomes" id="UP000253472">
    <property type="component" value="Unassembled WGS sequence"/>
</dbReference>
<name>A0A367YBI4_9ASCO</name>
<dbReference type="PANTHER" id="PTHR31344:SF0">
    <property type="entry name" value="NUCLEAR PORE COMPLEX PROTEIN NUP205"/>
    <property type="match status" value="1"/>
</dbReference>
<evidence type="ECO:0000256" key="1">
    <source>
        <dbReference type="ARBA" id="ARBA00004123"/>
    </source>
</evidence>
<dbReference type="OrthoDB" id="2019644at2759"/>
<comment type="subcellular location">
    <subcellularLocation>
        <location evidence="1">Nucleus</location>
    </subcellularLocation>
</comment>
<dbReference type="GO" id="GO:0006999">
    <property type="term" value="P:nuclear pore organization"/>
    <property type="evidence" value="ECO:0007669"/>
    <property type="project" value="TreeGrafter"/>
</dbReference>
<dbReference type="EMBL" id="QLNQ01000025">
    <property type="protein sequence ID" value="RCK62371.1"/>
    <property type="molecule type" value="Genomic_DNA"/>
</dbReference>
<keyword evidence="3" id="KW-0813">Transport</keyword>